<dbReference type="EMBL" id="CAJVPW010050582">
    <property type="protein sequence ID" value="CAG8765016.1"/>
    <property type="molecule type" value="Genomic_DNA"/>
</dbReference>
<reference evidence="1" key="1">
    <citation type="submission" date="2021-06" db="EMBL/GenBank/DDBJ databases">
        <authorList>
            <person name="Kallberg Y."/>
            <person name="Tangrot J."/>
            <person name="Rosling A."/>
        </authorList>
    </citation>
    <scope>NUCLEOTIDE SEQUENCE</scope>
    <source>
        <strain evidence="1">28 12/20/2015</strain>
    </source>
</reference>
<gene>
    <name evidence="1" type="ORF">SPELUC_LOCUS15392</name>
</gene>
<name>A0ACA9QTM6_9GLOM</name>
<dbReference type="Proteomes" id="UP000789366">
    <property type="component" value="Unassembled WGS sequence"/>
</dbReference>
<proteinExistence type="predicted"/>
<organism evidence="1 2">
    <name type="scientific">Cetraspora pellucida</name>
    <dbReference type="NCBI Taxonomy" id="1433469"/>
    <lineage>
        <taxon>Eukaryota</taxon>
        <taxon>Fungi</taxon>
        <taxon>Fungi incertae sedis</taxon>
        <taxon>Mucoromycota</taxon>
        <taxon>Glomeromycotina</taxon>
        <taxon>Glomeromycetes</taxon>
        <taxon>Diversisporales</taxon>
        <taxon>Gigasporaceae</taxon>
        <taxon>Cetraspora</taxon>
    </lineage>
</organism>
<evidence type="ECO:0000313" key="2">
    <source>
        <dbReference type="Proteomes" id="UP000789366"/>
    </source>
</evidence>
<feature type="non-terminal residue" evidence="1">
    <location>
        <position position="1"/>
    </location>
</feature>
<sequence length="137" mass="15433">TILSNPQDFNIRNYAMVECENNTYCGDQIEKIEGLGDGRLTVRSAKMFMDGALGSWGAALLEPYSDDPTKQGLLISDPTLLPPVISRWMDNGFQVNTHCIGDKANHLIINAYEKCFKDYVLSKKKEQNITEKELTKE</sequence>
<comment type="caution">
    <text evidence="1">The sequence shown here is derived from an EMBL/GenBank/DDBJ whole genome shotgun (WGS) entry which is preliminary data.</text>
</comment>
<accession>A0ACA9QTM6</accession>
<evidence type="ECO:0000313" key="1">
    <source>
        <dbReference type="EMBL" id="CAG8765016.1"/>
    </source>
</evidence>
<keyword evidence="2" id="KW-1185">Reference proteome</keyword>
<feature type="non-terminal residue" evidence="1">
    <location>
        <position position="137"/>
    </location>
</feature>
<protein>
    <submittedName>
        <fullName evidence="1">13330_t:CDS:1</fullName>
    </submittedName>
</protein>